<comment type="subunit">
    <text evidence="10">Monomer. Associates with 30S ribosomal subunit, binds 16S rRNA.</text>
</comment>
<dbReference type="SMART" id="SM00382">
    <property type="entry name" value="AAA"/>
    <property type="match status" value="1"/>
</dbReference>
<name>A0ABR7T880_HELCL</name>
<accession>A0ABR7T880</accession>
<keyword evidence="7 10" id="KW-0862">Zinc</keyword>
<dbReference type="PROSITE" id="PS50936">
    <property type="entry name" value="ENGC_GTPASE"/>
    <property type="match status" value="1"/>
</dbReference>
<dbReference type="PANTHER" id="PTHR32120">
    <property type="entry name" value="SMALL RIBOSOMAL SUBUNIT BIOGENESIS GTPASE RSGA"/>
    <property type="match status" value="1"/>
</dbReference>
<feature type="binding site" evidence="10">
    <location>
        <position position="289"/>
    </location>
    <ligand>
        <name>Zn(2+)</name>
        <dbReference type="ChEBI" id="CHEBI:29105"/>
    </ligand>
</feature>
<evidence type="ECO:0000256" key="1">
    <source>
        <dbReference type="ARBA" id="ARBA00022490"/>
    </source>
</evidence>
<feature type="binding site" evidence="10">
    <location>
        <position position="282"/>
    </location>
    <ligand>
        <name>Zn(2+)</name>
        <dbReference type="ChEBI" id="CHEBI:29105"/>
    </ligand>
</feature>
<evidence type="ECO:0000256" key="2">
    <source>
        <dbReference type="ARBA" id="ARBA00022517"/>
    </source>
</evidence>
<proteinExistence type="inferred from homology"/>
<protein>
    <recommendedName>
        <fullName evidence="10">Small ribosomal subunit biogenesis GTPase RsgA</fullName>
        <ecNumber evidence="10">3.6.1.-</ecNumber>
    </recommendedName>
</protein>
<keyword evidence="14" id="KW-1185">Reference proteome</keyword>
<evidence type="ECO:0000256" key="7">
    <source>
        <dbReference type="ARBA" id="ARBA00022833"/>
    </source>
</evidence>
<evidence type="ECO:0000256" key="3">
    <source>
        <dbReference type="ARBA" id="ARBA00022723"/>
    </source>
</evidence>
<dbReference type="SUPFAM" id="SSF52540">
    <property type="entry name" value="P-loop containing nucleoside triphosphate hydrolases"/>
    <property type="match status" value="1"/>
</dbReference>
<dbReference type="Pfam" id="PF03193">
    <property type="entry name" value="RsgA_GTPase"/>
    <property type="match status" value="1"/>
</dbReference>
<keyword evidence="5 10" id="KW-0547">Nucleotide-binding</keyword>
<dbReference type="HAMAP" id="MF_01820">
    <property type="entry name" value="GTPase_RsgA"/>
    <property type="match status" value="1"/>
</dbReference>
<feature type="binding site" evidence="10">
    <location>
        <position position="295"/>
    </location>
    <ligand>
        <name>Zn(2+)</name>
        <dbReference type="ChEBI" id="CHEBI:29105"/>
    </ligand>
</feature>
<dbReference type="Gene3D" id="3.40.50.300">
    <property type="entry name" value="P-loop containing nucleotide triphosphate hydrolases"/>
    <property type="match status" value="1"/>
</dbReference>
<dbReference type="NCBIfam" id="TIGR00157">
    <property type="entry name" value="ribosome small subunit-dependent GTPase A"/>
    <property type="match status" value="1"/>
</dbReference>
<feature type="binding site" evidence="10">
    <location>
        <position position="287"/>
    </location>
    <ligand>
        <name>Zn(2+)</name>
        <dbReference type="ChEBI" id="CHEBI:29105"/>
    </ligand>
</feature>
<reference evidence="13 14" key="1">
    <citation type="submission" date="2020-07" db="EMBL/GenBank/DDBJ databases">
        <title>Draft whole-genome sequence of Heliobacterium chlorum DSM 3682, type strain.</title>
        <authorList>
            <person name="Kyndt J.A."/>
            <person name="Meyer T.E."/>
            <person name="Imhoff J.F."/>
        </authorList>
    </citation>
    <scope>NUCLEOTIDE SEQUENCE [LARGE SCALE GENOMIC DNA]</scope>
    <source>
        <strain evidence="13 14">DSM 3682</strain>
    </source>
</reference>
<dbReference type="PROSITE" id="PS51721">
    <property type="entry name" value="G_CP"/>
    <property type="match status" value="1"/>
</dbReference>
<dbReference type="InterPro" id="IPR004881">
    <property type="entry name" value="Ribosome_biogen_GTPase_RsgA"/>
</dbReference>
<comment type="subcellular location">
    <subcellularLocation>
        <location evidence="10">Cytoplasm</location>
    </subcellularLocation>
</comment>
<evidence type="ECO:0000256" key="4">
    <source>
        <dbReference type="ARBA" id="ARBA00022730"/>
    </source>
</evidence>
<feature type="domain" description="EngC GTPase" evidence="11">
    <location>
        <begin position="110"/>
        <end position="257"/>
    </location>
</feature>
<dbReference type="RefSeq" id="WP_188041524.1">
    <property type="nucleotide sequence ID" value="NZ_JACVHF010000025.1"/>
</dbReference>
<dbReference type="PANTHER" id="PTHR32120:SF10">
    <property type="entry name" value="SMALL RIBOSOMAL SUBUNIT BIOGENESIS GTPASE RSGA"/>
    <property type="match status" value="1"/>
</dbReference>
<dbReference type="CDD" id="cd01854">
    <property type="entry name" value="YjeQ_EngC"/>
    <property type="match status" value="1"/>
</dbReference>
<keyword evidence="3 10" id="KW-0479">Metal-binding</keyword>
<organism evidence="13 14">
    <name type="scientific">Heliobacterium chlorum</name>
    <dbReference type="NCBI Taxonomy" id="2698"/>
    <lineage>
        <taxon>Bacteria</taxon>
        <taxon>Bacillati</taxon>
        <taxon>Bacillota</taxon>
        <taxon>Clostridia</taxon>
        <taxon>Eubacteriales</taxon>
        <taxon>Heliobacteriaceae</taxon>
        <taxon>Heliobacterium</taxon>
    </lineage>
</organism>
<dbReference type="Proteomes" id="UP000617402">
    <property type="component" value="Unassembled WGS sequence"/>
</dbReference>
<evidence type="ECO:0000256" key="8">
    <source>
        <dbReference type="ARBA" id="ARBA00022884"/>
    </source>
</evidence>
<comment type="function">
    <text evidence="10">One of several proteins that assist in the late maturation steps of the functional core of the 30S ribosomal subunit. Helps release RbfA from mature subunits. May play a role in the assembly of ribosomal proteins into the subunit. Circularly permuted GTPase that catalyzes slow GTP hydrolysis, GTPase activity is stimulated by the 30S ribosomal subunit.</text>
</comment>
<feature type="domain" description="CP-type G" evidence="12">
    <location>
        <begin position="102"/>
        <end position="259"/>
    </location>
</feature>
<comment type="caution">
    <text evidence="13">The sequence shown here is derived from an EMBL/GenBank/DDBJ whole genome shotgun (WGS) entry which is preliminary data.</text>
</comment>
<dbReference type="InterPro" id="IPR027417">
    <property type="entry name" value="P-loop_NTPase"/>
</dbReference>
<evidence type="ECO:0000259" key="11">
    <source>
        <dbReference type="PROSITE" id="PS50936"/>
    </source>
</evidence>
<feature type="binding site" evidence="10">
    <location>
        <begin position="149"/>
        <end position="152"/>
    </location>
    <ligand>
        <name>GTP</name>
        <dbReference type="ChEBI" id="CHEBI:37565"/>
    </ligand>
</feature>
<dbReference type="InterPro" id="IPR003593">
    <property type="entry name" value="AAA+_ATPase"/>
</dbReference>
<evidence type="ECO:0000256" key="6">
    <source>
        <dbReference type="ARBA" id="ARBA00022801"/>
    </source>
</evidence>
<evidence type="ECO:0000313" key="13">
    <source>
        <dbReference type="EMBL" id="MBC9786099.1"/>
    </source>
</evidence>
<dbReference type="EMBL" id="JACVHF010000025">
    <property type="protein sequence ID" value="MBC9786099.1"/>
    <property type="molecule type" value="Genomic_DNA"/>
</dbReference>
<keyword evidence="1 10" id="KW-0963">Cytoplasm</keyword>
<keyword evidence="8 10" id="KW-0694">RNA-binding</keyword>
<evidence type="ECO:0000256" key="10">
    <source>
        <dbReference type="HAMAP-Rule" id="MF_01820"/>
    </source>
</evidence>
<dbReference type="InterPro" id="IPR010914">
    <property type="entry name" value="RsgA_GTPase_dom"/>
</dbReference>
<dbReference type="EC" id="3.6.1.-" evidence="10"/>
<keyword evidence="9 10" id="KW-0342">GTP-binding</keyword>
<evidence type="ECO:0000259" key="12">
    <source>
        <dbReference type="PROSITE" id="PS51721"/>
    </source>
</evidence>
<feature type="binding site" evidence="10">
    <location>
        <begin position="201"/>
        <end position="209"/>
    </location>
    <ligand>
        <name>GTP</name>
        <dbReference type="ChEBI" id="CHEBI:37565"/>
    </ligand>
</feature>
<sequence length="355" mass="39829">MKLSILGWNEHFAHHFSAYDEQVYRVGRVAVEHTHLYRVYCEDGETLAAVSGKYSYQAQGRQDFPAVGDWVVLNCSLPGEQAVIHALLPRQTKFSRKIAGKTSDEQIVASNVDTVFLVMALNRDFNLRRMERYITLAWDSGASPVIVLSKADLCADLDEKISAVETVAFGVPIHPVSAVTGAGLTDLMRYVTTGQTVALLGSSGVGKSTLINCLMGEELQKTQSVRADDDRGRHTTTHREMILLPGGGILIDTPGMRELHMTGSSEGIQDAFEDILALAEQCRFRDCRHEQEPGCAVQSALQRGDLDASRYESYVKLQKELAYMSRRENQREQLAEKEKWKQIHKQIKQHFNFKR</sequence>
<evidence type="ECO:0000256" key="9">
    <source>
        <dbReference type="ARBA" id="ARBA00023134"/>
    </source>
</evidence>
<comment type="similarity">
    <text evidence="10">Belongs to the TRAFAC class YlqF/YawG GTPase family. RsgA subfamily.</text>
</comment>
<evidence type="ECO:0000313" key="14">
    <source>
        <dbReference type="Proteomes" id="UP000617402"/>
    </source>
</evidence>
<comment type="cofactor">
    <cofactor evidence="10">
        <name>Zn(2+)</name>
        <dbReference type="ChEBI" id="CHEBI:29105"/>
    </cofactor>
    <text evidence="10">Binds 1 zinc ion per subunit.</text>
</comment>
<keyword evidence="4 10" id="KW-0699">rRNA-binding</keyword>
<keyword evidence="6 10" id="KW-0378">Hydrolase</keyword>
<gene>
    <name evidence="10 13" type="primary">rsgA</name>
    <name evidence="13" type="ORF">H1S01_16640</name>
</gene>
<dbReference type="Gene3D" id="1.10.40.50">
    <property type="entry name" value="Probable gtpase engc, domain 3"/>
    <property type="match status" value="1"/>
</dbReference>
<dbReference type="InterPro" id="IPR030378">
    <property type="entry name" value="G_CP_dom"/>
</dbReference>
<evidence type="ECO:0000256" key="5">
    <source>
        <dbReference type="ARBA" id="ARBA00022741"/>
    </source>
</evidence>
<keyword evidence="2 10" id="KW-0690">Ribosome biogenesis</keyword>